<name>A0A8X6RCV0_TRICX</name>
<reference evidence="1" key="1">
    <citation type="submission" date="2020-08" db="EMBL/GenBank/DDBJ databases">
        <title>Multicomponent nature underlies the extraordinary mechanical properties of spider dragline silk.</title>
        <authorList>
            <person name="Kono N."/>
            <person name="Nakamura H."/>
            <person name="Mori M."/>
            <person name="Yoshida Y."/>
            <person name="Ohtoshi R."/>
            <person name="Malay A.D."/>
            <person name="Moran D.A.P."/>
            <person name="Tomita M."/>
            <person name="Numata K."/>
            <person name="Arakawa K."/>
        </authorList>
    </citation>
    <scope>NUCLEOTIDE SEQUENCE</scope>
</reference>
<comment type="caution">
    <text evidence="1">The sequence shown here is derived from an EMBL/GenBank/DDBJ whole genome shotgun (WGS) entry which is preliminary data.</text>
</comment>
<sequence length="264" mass="29973">MERLTATNGVAATSRKIIATTSFGCEKGTWFSESKLAITIILRLTRYWFGKSMNEFVMNDLKVNKNMIIRHVAAILRSQVMRIFINSCIHRNIHQQIMTKCKRKAAILDSIPATTSVARRDSFFAPSGACPEYQTSSEISYSNVTKEQYNAQVHFTELCRSPTFTNNAFWQEPSHEIQRVTNLKSHENLLRWSGLECTKDICFGSSCPLPPPHHIRGDSPAQEQDESNINVFRGGSVKRFPLNVMGDPGISKVFQFKKCMILFN</sequence>
<evidence type="ECO:0000313" key="2">
    <source>
        <dbReference type="Proteomes" id="UP000887159"/>
    </source>
</evidence>
<dbReference type="Proteomes" id="UP000887159">
    <property type="component" value="Unassembled WGS sequence"/>
</dbReference>
<proteinExistence type="predicted"/>
<evidence type="ECO:0000313" key="1">
    <source>
        <dbReference type="EMBL" id="GFX90259.1"/>
    </source>
</evidence>
<dbReference type="AlphaFoldDB" id="A0A8X6RCV0"/>
<organism evidence="1 2">
    <name type="scientific">Trichonephila clavipes</name>
    <name type="common">Golden silk orbweaver</name>
    <name type="synonym">Nephila clavipes</name>
    <dbReference type="NCBI Taxonomy" id="2585209"/>
    <lineage>
        <taxon>Eukaryota</taxon>
        <taxon>Metazoa</taxon>
        <taxon>Ecdysozoa</taxon>
        <taxon>Arthropoda</taxon>
        <taxon>Chelicerata</taxon>
        <taxon>Arachnida</taxon>
        <taxon>Araneae</taxon>
        <taxon>Araneomorphae</taxon>
        <taxon>Entelegynae</taxon>
        <taxon>Araneoidea</taxon>
        <taxon>Nephilidae</taxon>
        <taxon>Trichonephila</taxon>
    </lineage>
</organism>
<gene>
    <name evidence="1" type="ORF">TNCV_3848341</name>
</gene>
<accession>A0A8X6RCV0</accession>
<keyword evidence="2" id="KW-1185">Reference proteome</keyword>
<protein>
    <submittedName>
        <fullName evidence="1">Uncharacterized protein</fullName>
    </submittedName>
</protein>
<dbReference type="EMBL" id="BMAU01021094">
    <property type="protein sequence ID" value="GFX90259.1"/>
    <property type="molecule type" value="Genomic_DNA"/>
</dbReference>